<keyword evidence="6 7" id="KW-0472">Membrane</keyword>
<feature type="transmembrane region" description="Helical" evidence="7">
    <location>
        <begin position="296"/>
        <end position="320"/>
    </location>
</feature>
<name>A0ABX2W6S5_9ENTR</name>
<sequence>MSNSNKLTLFILLFMFAGILSGAAIHEYAAADNIKSYAENITLFTDIFLRLIKMVIAPLVFSTLTVGIMKMGETSTIGRVGGKAMVWFVSSSILSILVGLFIVTLQQPGAGMNLQVPAGDVQTGLAVSGMNLKAFISHTIPTSIAGAMSNNEILQIVVFSLFFGIAGASLGEKFNTPLVAALDVVSHIMLKVTGYVMYVAPLAIFAAISSVVATEGLGILLNYASFIGGYYLAIILTCMVLIGVGYMVLKRDVFRLIAMLKDPVLVAFTTSSSEAAYPKTLDQLTRFGCSRNIASFVLPIGYSFNLVGSMVYCSFASMFIAQAYNIHLNFSEIVVLMLTLMLASKGIAGVPRSALVVLAATIPSFNIPVAGILLLMGIDHFLDMGRSAINVLGNGVATAMLSKNEGEMEEEVEAGERVEA</sequence>
<dbReference type="PRINTS" id="PR00173">
    <property type="entry name" value="EDTRNSPORT"/>
</dbReference>
<dbReference type="Proteomes" id="UP000078407">
    <property type="component" value="Unassembled WGS sequence"/>
</dbReference>
<evidence type="ECO:0000256" key="2">
    <source>
        <dbReference type="ARBA" id="ARBA00022448"/>
    </source>
</evidence>
<organism evidence="8 9">
    <name type="scientific">Buttiauxella ferragutiae ATCC 51602</name>
    <dbReference type="NCBI Taxonomy" id="1354252"/>
    <lineage>
        <taxon>Bacteria</taxon>
        <taxon>Pseudomonadati</taxon>
        <taxon>Pseudomonadota</taxon>
        <taxon>Gammaproteobacteria</taxon>
        <taxon>Enterobacterales</taxon>
        <taxon>Enterobacteriaceae</taxon>
        <taxon>Buttiauxella</taxon>
    </lineage>
</organism>
<evidence type="ECO:0000256" key="6">
    <source>
        <dbReference type="ARBA" id="ARBA00023136"/>
    </source>
</evidence>
<feature type="transmembrane region" description="Helical" evidence="7">
    <location>
        <begin position="153"/>
        <end position="171"/>
    </location>
</feature>
<keyword evidence="4 7" id="KW-0812">Transmembrane</keyword>
<keyword evidence="5 7" id="KW-1133">Transmembrane helix</keyword>
<dbReference type="PANTHER" id="PTHR42865">
    <property type="entry name" value="PROTON/GLUTAMATE-ASPARTATE SYMPORTER"/>
    <property type="match status" value="1"/>
</dbReference>
<dbReference type="InterPro" id="IPR001991">
    <property type="entry name" value="Na-dicarboxylate_symporter"/>
</dbReference>
<accession>A0ABX2W6S5</accession>
<comment type="subcellular location">
    <subcellularLocation>
        <location evidence="1">Cell membrane</location>
        <topology evidence="1">Multi-pass membrane protein</topology>
    </subcellularLocation>
</comment>
<keyword evidence="3" id="KW-1003">Cell membrane</keyword>
<dbReference type="RefSeq" id="WP_064545816.1">
    <property type="nucleotide sequence ID" value="NZ_LXEQ01000045.1"/>
</dbReference>
<dbReference type="PANTHER" id="PTHR42865:SF7">
    <property type="entry name" value="PROTON_GLUTAMATE-ASPARTATE SYMPORTER"/>
    <property type="match status" value="1"/>
</dbReference>
<feature type="transmembrane region" description="Helical" evidence="7">
    <location>
        <begin position="226"/>
        <end position="249"/>
    </location>
</feature>
<dbReference type="EMBL" id="LXEQ01000045">
    <property type="protein sequence ID" value="OAT26625.1"/>
    <property type="molecule type" value="Genomic_DNA"/>
</dbReference>
<dbReference type="Gene3D" id="1.10.3860.10">
    <property type="entry name" value="Sodium:dicarboxylate symporter"/>
    <property type="match status" value="1"/>
</dbReference>
<protein>
    <submittedName>
        <fullName evidence="8">Sodium:dicarboxylate symporter</fullName>
    </submittedName>
</protein>
<evidence type="ECO:0000256" key="3">
    <source>
        <dbReference type="ARBA" id="ARBA00022475"/>
    </source>
</evidence>
<feature type="transmembrane region" description="Helical" evidence="7">
    <location>
        <begin position="192"/>
        <end position="214"/>
    </location>
</feature>
<evidence type="ECO:0000313" key="8">
    <source>
        <dbReference type="EMBL" id="OAT26625.1"/>
    </source>
</evidence>
<evidence type="ECO:0000256" key="1">
    <source>
        <dbReference type="ARBA" id="ARBA00004651"/>
    </source>
</evidence>
<evidence type="ECO:0000313" key="9">
    <source>
        <dbReference type="Proteomes" id="UP000078407"/>
    </source>
</evidence>
<evidence type="ECO:0000256" key="5">
    <source>
        <dbReference type="ARBA" id="ARBA00022989"/>
    </source>
</evidence>
<evidence type="ECO:0000256" key="4">
    <source>
        <dbReference type="ARBA" id="ARBA00022692"/>
    </source>
</evidence>
<feature type="transmembrane region" description="Helical" evidence="7">
    <location>
        <begin position="355"/>
        <end position="378"/>
    </location>
</feature>
<keyword evidence="2" id="KW-0813">Transport</keyword>
<reference evidence="8 9" key="1">
    <citation type="submission" date="2016-04" db="EMBL/GenBank/DDBJ databases">
        <title>ATOL: Assembling a taxonomically balanced genome-scale reconstruction of the evolutionary history of the Enterobacteriaceae.</title>
        <authorList>
            <person name="Plunkett G.III."/>
            <person name="Neeno-Eckwall E.C."/>
            <person name="Glasner J.D."/>
            <person name="Perna N.T."/>
        </authorList>
    </citation>
    <scope>NUCLEOTIDE SEQUENCE [LARGE SCALE GENOMIC DNA]</scope>
    <source>
        <strain evidence="8 9">ATCC 51602</strain>
    </source>
</reference>
<dbReference type="InterPro" id="IPR036458">
    <property type="entry name" value="Na:dicarbo_symporter_sf"/>
</dbReference>
<feature type="transmembrane region" description="Helical" evidence="7">
    <location>
        <begin position="84"/>
        <end position="105"/>
    </location>
</feature>
<dbReference type="SUPFAM" id="SSF118215">
    <property type="entry name" value="Proton glutamate symport protein"/>
    <property type="match status" value="1"/>
</dbReference>
<comment type="caution">
    <text evidence="8">The sequence shown here is derived from an EMBL/GenBank/DDBJ whole genome shotgun (WGS) entry which is preliminary data.</text>
</comment>
<gene>
    <name evidence="8" type="ORF">M976_02786</name>
</gene>
<feature type="transmembrane region" description="Helical" evidence="7">
    <location>
        <begin position="326"/>
        <end position="343"/>
    </location>
</feature>
<feature type="transmembrane region" description="Helical" evidence="7">
    <location>
        <begin position="47"/>
        <end position="72"/>
    </location>
</feature>
<keyword evidence="9" id="KW-1185">Reference proteome</keyword>
<evidence type="ECO:0000256" key="7">
    <source>
        <dbReference type="SAM" id="Phobius"/>
    </source>
</evidence>
<dbReference type="Pfam" id="PF00375">
    <property type="entry name" value="SDF"/>
    <property type="match status" value="1"/>
</dbReference>
<proteinExistence type="predicted"/>